<dbReference type="Pfam" id="PF18990">
    <property type="entry name" value="DUF5723"/>
    <property type="match status" value="1"/>
</dbReference>
<dbReference type="InterPro" id="IPR043781">
    <property type="entry name" value="DUF5723"/>
</dbReference>
<comment type="caution">
    <text evidence="2">The sequence shown here is derived from an EMBL/GenBank/DDBJ whole genome shotgun (WGS) entry which is preliminary data.</text>
</comment>
<evidence type="ECO:0000313" key="2">
    <source>
        <dbReference type="EMBL" id="GJM63723.1"/>
    </source>
</evidence>
<reference evidence="2 3" key="1">
    <citation type="submission" date="2021-12" db="EMBL/GenBank/DDBJ databases">
        <title>Genome sequencing of bacteria with rrn-lacking chromosome and rrn-plasmid.</title>
        <authorList>
            <person name="Anda M."/>
            <person name="Iwasaki W."/>
        </authorList>
    </citation>
    <scope>NUCLEOTIDE SEQUENCE [LARGE SCALE GENOMIC DNA]</scope>
    <source>
        <strain evidence="2 3">NBRC 15940</strain>
    </source>
</reference>
<gene>
    <name evidence="2" type="ORF">PEDI_42750</name>
</gene>
<keyword evidence="3" id="KW-1185">Reference proteome</keyword>
<organism evidence="2 3">
    <name type="scientific">Persicobacter diffluens</name>
    <dbReference type="NCBI Taxonomy" id="981"/>
    <lineage>
        <taxon>Bacteria</taxon>
        <taxon>Pseudomonadati</taxon>
        <taxon>Bacteroidota</taxon>
        <taxon>Cytophagia</taxon>
        <taxon>Cytophagales</taxon>
        <taxon>Persicobacteraceae</taxon>
        <taxon>Persicobacter</taxon>
    </lineage>
</organism>
<proteinExistence type="predicted"/>
<evidence type="ECO:0000313" key="3">
    <source>
        <dbReference type="Proteomes" id="UP001310022"/>
    </source>
</evidence>
<dbReference type="AlphaFoldDB" id="A0AAN4W319"/>
<sequence length="460" mass="50231">MKSLFTTLLLIITGYQGMAQYMQTLYQLDPHANVVGYNLNPAYISDAKVTVGLLLGNFSAQGRIGMSANEMFSLDEQNNTLTLKPEKFLENAPDTYYNRIFTNYNLLFVGVSNKKSYFTFAIDARAFTEQEVSNGLLSLAVNGNGFSEEDLANGLSSKSFTSALSTATTAFGQAALGYSKNIDDRLTIGGRAKFLWGIGHASSNEVSLTIQNDLTSNSTTLTTEGGNFQTAGVVDFMDPDGNKVPTFTGNYGMAIDLGATYRLTEKVTLSASLLDLGGIKWTKNGRQLSLKGGSYAFDGIDVEPLINLTGKHDHASINLNEDVLRELEETLQIDTLSNQNFHTALPAQWFLGGSYQLAERHRVGGTWMNSVYKGRWLSGFSAFYNIYVGAGLSALVNWTGVNGTYANVGAGLRLNMGAVQWHISSDNLLAAFKLENARNFSLATGINFQFGRKDMKVKNW</sequence>
<name>A0AAN4W319_9BACT</name>
<dbReference type="Proteomes" id="UP001310022">
    <property type="component" value="Unassembled WGS sequence"/>
</dbReference>
<evidence type="ECO:0000259" key="1">
    <source>
        <dbReference type="Pfam" id="PF18990"/>
    </source>
</evidence>
<dbReference type="RefSeq" id="WP_338238851.1">
    <property type="nucleotide sequence ID" value="NZ_BQKE01000003.1"/>
</dbReference>
<dbReference type="EMBL" id="BQKE01000003">
    <property type="protein sequence ID" value="GJM63723.1"/>
    <property type="molecule type" value="Genomic_DNA"/>
</dbReference>
<protein>
    <recommendedName>
        <fullName evidence="1">DUF5723 domain-containing protein</fullName>
    </recommendedName>
</protein>
<accession>A0AAN4W319</accession>
<feature type="domain" description="DUF5723" evidence="1">
    <location>
        <begin position="41"/>
        <end position="426"/>
    </location>
</feature>